<sequence length="242" mass="27065">MSRWRAGAIHFLISLAIFLGLLAVILLLWYPGILFNIDRGWTGLQLVIGVDLIAGPLLTLVVFKSGKKGLNFDLSCIAFFQAACMAAGMWVIYNERPIAIVLAYDTFYSVDREGFLQYERDPQVLEDFPGPYPKLIYIQLPESEIAAQIASMRAQFIGDPLYIQTENYRAMPDSVEGLRSVFRAEQTTRRGASENVLNQLDESCLFSKFISPVVSGFVCFNTDSRTLSKFYESASAAAIVEE</sequence>
<dbReference type="EMBL" id="NVUL01000003">
    <property type="protein sequence ID" value="PCI81894.1"/>
    <property type="molecule type" value="Genomic_DNA"/>
</dbReference>
<accession>A0A2A4XHE0</accession>
<feature type="transmembrane region" description="Helical" evidence="1">
    <location>
        <begin position="42"/>
        <end position="63"/>
    </location>
</feature>
<dbReference type="Proteomes" id="UP000218767">
    <property type="component" value="Unassembled WGS sequence"/>
</dbReference>
<organism evidence="2 3">
    <name type="scientific">SAR86 cluster bacterium</name>
    <dbReference type="NCBI Taxonomy" id="2030880"/>
    <lineage>
        <taxon>Bacteria</taxon>
        <taxon>Pseudomonadati</taxon>
        <taxon>Pseudomonadota</taxon>
        <taxon>Gammaproteobacteria</taxon>
        <taxon>SAR86 cluster</taxon>
    </lineage>
</organism>
<evidence type="ECO:0008006" key="4">
    <source>
        <dbReference type="Google" id="ProtNLM"/>
    </source>
</evidence>
<feature type="transmembrane region" description="Helical" evidence="1">
    <location>
        <begin position="70"/>
        <end position="93"/>
    </location>
</feature>
<comment type="caution">
    <text evidence="2">The sequence shown here is derived from an EMBL/GenBank/DDBJ whole genome shotgun (WGS) entry which is preliminary data.</text>
</comment>
<feature type="transmembrane region" description="Helical" evidence="1">
    <location>
        <begin position="7"/>
        <end position="30"/>
    </location>
</feature>
<evidence type="ECO:0000313" key="2">
    <source>
        <dbReference type="EMBL" id="PCI81894.1"/>
    </source>
</evidence>
<dbReference type="AlphaFoldDB" id="A0A2A4XHE0"/>
<evidence type="ECO:0000313" key="3">
    <source>
        <dbReference type="Proteomes" id="UP000218767"/>
    </source>
</evidence>
<name>A0A2A4XHE0_9GAMM</name>
<protein>
    <recommendedName>
        <fullName evidence="4">Pilus assembly protein</fullName>
    </recommendedName>
</protein>
<keyword evidence="1" id="KW-0472">Membrane</keyword>
<evidence type="ECO:0000256" key="1">
    <source>
        <dbReference type="SAM" id="Phobius"/>
    </source>
</evidence>
<proteinExistence type="predicted"/>
<reference evidence="3" key="1">
    <citation type="submission" date="2017-08" db="EMBL/GenBank/DDBJ databases">
        <title>A dynamic microbial community with high functional redundancy inhabits the cold, oxic subseafloor aquifer.</title>
        <authorList>
            <person name="Tully B.J."/>
            <person name="Wheat C.G."/>
            <person name="Glazer B.T."/>
            <person name="Huber J.A."/>
        </authorList>
    </citation>
    <scope>NUCLEOTIDE SEQUENCE [LARGE SCALE GENOMIC DNA]</scope>
</reference>
<keyword evidence="1" id="KW-0812">Transmembrane</keyword>
<gene>
    <name evidence="2" type="ORF">COB20_01140</name>
</gene>
<keyword evidence="1" id="KW-1133">Transmembrane helix</keyword>